<dbReference type="PROSITE" id="PS50297">
    <property type="entry name" value="ANK_REP_REGION"/>
    <property type="match status" value="1"/>
</dbReference>
<accession>A0A5J5ACW3</accession>
<dbReference type="AlphaFoldDB" id="A0A5J5ACW3"/>
<dbReference type="SMART" id="SM00248">
    <property type="entry name" value="ANK"/>
    <property type="match status" value="2"/>
</dbReference>
<dbReference type="PROSITE" id="PS51437">
    <property type="entry name" value="CG_1"/>
    <property type="match status" value="1"/>
</dbReference>
<evidence type="ECO:0000256" key="1">
    <source>
        <dbReference type="ARBA" id="ARBA00004123"/>
    </source>
</evidence>
<dbReference type="GO" id="GO:0005634">
    <property type="term" value="C:nucleus"/>
    <property type="evidence" value="ECO:0007669"/>
    <property type="project" value="UniProtKB-SubCell"/>
</dbReference>
<dbReference type="Proteomes" id="UP000325577">
    <property type="component" value="Linkage Group LG21"/>
</dbReference>
<keyword evidence="12" id="KW-0010">Activator</keyword>
<evidence type="ECO:0000256" key="5">
    <source>
        <dbReference type="ARBA" id="ARBA00022837"/>
    </source>
</evidence>
<evidence type="ECO:0000256" key="6">
    <source>
        <dbReference type="ARBA" id="ARBA00022860"/>
    </source>
</evidence>
<evidence type="ECO:0000256" key="3">
    <source>
        <dbReference type="ARBA" id="ARBA00022553"/>
    </source>
</evidence>
<keyword evidence="4" id="KW-0677">Repeat</keyword>
<evidence type="ECO:0000256" key="13">
    <source>
        <dbReference type="ARBA" id="ARBA00023163"/>
    </source>
</evidence>
<keyword evidence="9 15" id="KW-0040">ANK repeat</keyword>
<evidence type="ECO:0000259" key="17">
    <source>
        <dbReference type="PROSITE" id="PS51437"/>
    </source>
</evidence>
<protein>
    <recommendedName>
        <fullName evidence="17">CG-1 domain-containing protein</fullName>
    </recommendedName>
</protein>
<keyword evidence="19" id="KW-1185">Reference proteome</keyword>
<dbReference type="PROSITE" id="PS50088">
    <property type="entry name" value="ANK_REPEAT"/>
    <property type="match status" value="1"/>
</dbReference>
<dbReference type="PANTHER" id="PTHR23335">
    <property type="entry name" value="CALMODULIN-BINDING TRANSCRIPTION ACTIVATOR CAMTA"/>
    <property type="match status" value="1"/>
</dbReference>
<dbReference type="Gene3D" id="1.20.5.190">
    <property type="match status" value="1"/>
</dbReference>
<evidence type="ECO:0000256" key="10">
    <source>
        <dbReference type="ARBA" id="ARBA00023054"/>
    </source>
</evidence>
<dbReference type="InterPro" id="IPR013783">
    <property type="entry name" value="Ig-like_fold"/>
</dbReference>
<evidence type="ECO:0000256" key="2">
    <source>
        <dbReference type="ARBA" id="ARBA00008267"/>
    </source>
</evidence>
<dbReference type="InterPro" id="IPR002909">
    <property type="entry name" value="IPT_dom"/>
</dbReference>
<evidence type="ECO:0000256" key="9">
    <source>
        <dbReference type="ARBA" id="ARBA00023043"/>
    </source>
</evidence>
<evidence type="ECO:0000256" key="11">
    <source>
        <dbReference type="ARBA" id="ARBA00023125"/>
    </source>
</evidence>
<evidence type="ECO:0000256" key="4">
    <source>
        <dbReference type="ARBA" id="ARBA00022737"/>
    </source>
</evidence>
<evidence type="ECO:0000256" key="16">
    <source>
        <dbReference type="SAM" id="MobiDB-lite"/>
    </source>
</evidence>
<dbReference type="GO" id="GO:0006357">
    <property type="term" value="P:regulation of transcription by RNA polymerase II"/>
    <property type="evidence" value="ECO:0007669"/>
    <property type="project" value="TreeGrafter"/>
</dbReference>
<dbReference type="GO" id="GO:0005516">
    <property type="term" value="F:calmodulin binding"/>
    <property type="evidence" value="ECO:0007669"/>
    <property type="project" value="UniProtKB-KW"/>
</dbReference>
<feature type="repeat" description="ANK" evidence="15">
    <location>
        <begin position="649"/>
        <end position="681"/>
    </location>
</feature>
<feature type="compositionally biased region" description="Basic and acidic residues" evidence="16">
    <location>
        <begin position="972"/>
        <end position="985"/>
    </location>
</feature>
<evidence type="ECO:0000313" key="18">
    <source>
        <dbReference type="EMBL" id="KAA8527978.1"/>
    </source>
</evidence>
<proteinExistence type="inferred from homology"/>
<dbReference type="InterPro" id="IPR002110">
    <property type="entry name" value="Ankyrin_rpt"/>
</dbReference>
<feature type="region of interest" description="Disordered" evidence="16">
    <location>
        <begin position="960"/>
        <end position="985"/>
    </location>
</feature>
<dbReference type="GO" id="GO:0003690">
    <property type="term" value="F:double-stranded DNA binding"/>
    <property type="evidence" value="ECO:0007669"/>
    <property type="project" value="TreeGrafter"/>
</dbReference>
<keyword evidence="8" id="KW-0346">Stress response</keyword>
<dbReference type="GO" id="GO:0009409">
    <property type="term" value="P:response to cold"/>
    <property type="evidence" value="ECO:0007669"/>
    <property type="project" value="UniProtKB-ARBA"/>
</dbReference>
<dbReference type="InterPro" id="IPR000048">
    <property type="entry name" value="IQ_motif_EF-hand-BS"/>
</dbReference>
<keyword evidence="3" id="KW-0597">Phosphoprotein</keyword>
<name>A0A5J5ACW3_9ASTE</name>
<gene>
    <name evidence="18" type="ORF">F0562_035153</name>
</gene>
<dbReference type="SMART" id="SM00015">
    <property type="entry name" value="IQ"/>
    <property type="match status" value="3"/>
</dbReference>
<keyword evidence="6" id="KW-0112">Calmodulin-binding</keyword>
<evidence type="ECO:0000256" key="8">
    <source>
        <dbReference type="ARBA" id="ARBA00023016"/>
    </source>
</evidence>
<dbReference type="InterPro" id="IPR036770">
    <property type="entry name" value="Ankyrin_rpt-contain_sf"/>
</dbReference>
<evidence type="ECO:0000256" key="15">
    <source>
        <dbReference type="PROSITE-ProRule" id="PRU00023"/>
    </source>
</evidence>
<dbReference type="PROSITE" id="PS50096">
    <property type="entry name" value="IQ"/>
    <property type="match status" value="3"/>
</dbReference>
<sequence>MAEIRRYVPTRPLDLDQILQEAQHRWLRPTEICEILRNYQKFHLAPEPPVKPPAGSLFLFDRKVLRYFRKDGHRWRKKKDGKTVKEAHEKLKAGNKDVLHCYYAHGEDNENFQRRSYWMLDEQLDNIVFVHYREVKEGYKLGSSRLLIADPGSQLGSPQTSSAPCLEQTLCLVPTVQTSYASSPSTVDWSGQALSSEFEDGDSGEDPGTSSLVQPIHGSVSLKASVPADEATGFLYRGTSSSDWAGICGSRQNVYSMHDQKLYFEQLGGTGSLTQKLIDTRLDTVNTVHDVSRGDRLIHDARGAVQEHDSELVQIQFQNYSGSQGMVTSTAKVENSAQVDGVSNEEAGELKKLDSFGRWMDKEIGGDCDDSLMASDSGNFWNTLDTENDDKEVSSLSHHMQLEIDSLGPSLSQEQLFTIVDFAPDWAYSGIATKVLITGTFLGGKKHSSDLKWCCMFGEIEVCAEVLTDNVIRCQVPFHAPGRVPFYITCSNRLACSEVREFEYRVNPLEISFSVTDKSALEDELRFQIRLAKMLHSGLKKKWLDCSIVECDKCKLVISDEKNDWGRLEEELIVFEGNHVNHRDVLIQNFLKYKLYEWLFCKVHEGGKGLHTWDNEGQGVIHLAAALGYDWAMGVIVGAGIGPNFRDVRGRTALHWASYYGREEAVIALVRLGAAPGAVDDPRSTSPGGQTAADLASSSGHKGIAGYLAEADLTSHLNSLTLNENAIDSAAATNAANKAIQTTVQNVVPSNSATDEERSLKGSLAAVRKSAHAAALIQTAFRARSFRHRQLTENSNDISEVSLDLVALGSLNKVQKMSHFEDYLHSAAIKIQQKYRGWKGRKEFLKIRKRIVRIQAHVRGHQVRKQYKKVVWSVSIVEKAILRWRRRRPGLRGFRTEKTVQNSSSDIEKNDEYDFLRIGRKQKFAGVEKALARVQSMVRHPESRDQYMRLVTKFENFKLANDGNSSSQQGEGSEKEIKQEETPVL</sequence>
<reference evidence="18 19" key="1">
    <citation type="submission" date="2019-09" db="EMBL/GenBank/DDBJ databases">
        <title>A chromosome-level genome assembly of the Chinese tupelo Nyssa sinensis.</title>
        <authorList>
            <person name="Yang X."/>
            <person name="Kang M."/>
            <person name="Yang Y."/>
            <person name="Xiong H."/>
            <person name="Wang M."/>
            <person name="Zhang Z."/>
            <person name="Wang Z."/>
            <person name="Wu H."/>
            <person name="Ma T."/>
            <person name="Liu J."/>
            <person name="Xi Z."/>
        </authorList>
    </citation>
    <scope>NUCLEOTIDE SEQUENCE [LARGE SCALE GENOMIC DNA]</scope>
    <source>
        <strain evidence="18">J267</strain>
        <tissue evidence="18">Leaf</tissue>
    </source>
</reference>
<keyword evidence="7" id="KW-0805">Transcription regulation</keyword>
<keyword evidence="11" id="KW-0238">DNA-binding</keyword>
<keyword evidence="14" id="KW-0539">Nucleus</keyword>
<keyword evidence="13" id="KW-0804">Transcription</keyword>
<keyword evidence="5" id="KW-0106">Calcium</keyword>
<dbReference type="Pfam" id="PF12796">
    <property type="entry name" value="Ank_2"/>
    <property type="match status" value="1"/>
</dbReference>
<dbReference type="Pfam" id="PF00612">
    <property type="entry name" value="IQ"/>
    <property type="match status" value="2"/>
</dbReference>
<evidence type="ECO:0000256" key="12">
    <source>
        <dbReference type="ARBA" id="ARBA00023159"/>
    </source>
</evidence>
<dbReference type="GO" id="GO:0003712">
    <property type="term" value="F:transcription coregulator activity"/>
    <property type="evidence" value="ECO:0007669"/>
    <property type="project" value="TreeGrafter"/>
</dbReference>
<evidence type="ECO:0000256" key="14">
    <source>
        <dbReference type="ARBA" id="ARBA00023242"/>
    </source>
</evidence>
<dbReference type="SUPFAM" id="SSF81296">
    <property type="entry name" value="E set domains"/>
    <property type="match status" value="1"/>
</dbReference>
<dbReference type="SUPFAM" id="SSF48403">
    <property type="entry name" value="Ankyrin repeat"/>
    <property type="match status" value="1"/>
</dbReference>
<feature type="domain" description="CG-1" evidence="17">
    <location>
        <begin position="15"/>
        <end position="141"/>
    </location>
</feature>
<dbReference type="FunFam" id="1.20.5.190:FF:000003">
    <property type="entry name" value="Calmodulin-binding transcription activator 2"/>
    <property type="match status" value="1"/>
</dbReference>
<dbReference type="InterPro" id="IPR014756">
    <property type="entry name" value="Ig_E-set"/>
</dbReference>
<evidence type="ECO:0000313" key="19">
    <source>
        <dbReference type="Proteomes" id="UP000325577"/>
    </source>
</evidence>
<evidence type="ECO:0000256" key="7">
    <source>
        <dbReference type="ARBA" id="ARBA00023015"/>
    </source>
</evidence>
<comment type="similarity">
    <text evidence="2">Belongs to the CAMTA family.</text>
</comment>
<dbReference type="SMART" id="SM01076">
    <property type="entry name" value="CG-1"/>
    <property type="match status" value="1"/>
</dbReference>
<organism evidence="18 19">
    <name type="scientific">Nyssa sinensis</name>
    <dbReference type="NCBI Taxonomy" id="561372"/>
    <lineage>
        <taxon>Eukaryota</taxon>
        <taxon>Viridiplantae</taxon>
        <taxon>Streptophyta</taxon>
        <taxon>Embryophyta</taxon>
        <taxon>Tracheophyta</taxon>
        <taxon>Spermatophyta</taxon>
        <taxon>Magnoliopsida</taxon>
        <taxon>eudicotyledons</taxon>
        <taxon>Gunneridae</taxon>
        <taxon>Pentapetalae</taxon>
        <taxon>asterids</taxon>
        <taxon>Cornales</taxon>
        <taxon>Nyssaceae</taxon>
        <taxon>Nyssa</taxon>
    </lineage>
</organism>
<comment type="subcellular location">
    <subcellularLocation>
        <location evidence="1">Nucleus</location>
    </subcellularLocation>
</comment>
<dbReference type="InterPro" id="IPR005559">
    <property type="entry name" value="CG-1_dom"/>
</dbReference>
<keyword evidence="10" id="KW-0175">Coiled coil</keyword>
<dbReference type="Gene3D" id="1.25.40.20">
    <property type="entry name" value="Ankyrin repeat-containing domain"/>
    <property type="match status" value="1"/>
</dbReference>
<dbReference type="CDD" id="cd23767">
    <property type="entry name" value="IQCD"/>
    <property type="match status" value="2"/>
</dbReference>
<dbReference type="OrthoDB" id="407555at2759"/>
<dbReference type="InterPro" id="IPR027417">
    <property type="entry name" value="P-loop_NTPase"/>
</dbReference>
<dbReference type="Pfam" id="PF01833">
    <property type="entry name" value="TIG"/>
    <property type="match status" value="1"/>
</dbReference>
<dbReference type="SUPFAM" id="SSF52540">
    <property type="entry name" value="P-loop containing nucleoside triphosphate hydrolases"/>
    <property type="match status" value="1"/>
</dbReference>
<dbReference type="EMBL" id="CM018045">
    <property type="protein sequence ID" value="KAA8527978.1"/>
    <property type="molecule type" value="Genomic_DNA"/>
</dbReference>
<dbReference type="Gene3D" id="2.60.40.10">
    <property type="entry name" value="Immunoglobulins"/>
    <property type="match status" value="1"/>
</dbReference>
<dbReference type="FunFam" id="2.60.40.10:FF:000314">
    <property type="entry name" value="Calmodulin-binding transcription activator 2"/>
    <property type="match status" value="1"/>
</dbReference>
<dbReference type="Pfam" id="PF03859">
    <property type="entry name" value="CG-1"/>
    <property type="match status" value="1"/>
</dbReference>
<dbReference type="PANTHER" id="PTHR23335:SF0">
    <property type="entry name" value="CALMODULIN-BINDING TRANSCRIPTION ACTIVATOR 2-LIKE ISOFORM X1"/>
    <property type="match status" value="1"/>
</dbReference>